<dbReference type="Proteomes" id="UP001324634">
    <property type="component" value="Chromosome"/>
</dbReference>
<keyword evidence="1" id="KW-0812">Transmembrane</keyword>
<name>A0AAX4HSV4_9BACT</name>
<feature type="transmembrane region" description="Helical" evidence="1">
    <location>
        <begin position="89"/>
        <end position="108"/>
    </location>
</feature>
<evidence type="ECO:0000313" key="2">
    <source>
        <dbReference type="EMBL" id="WPU66478.1"/>
    </source>
</evidence>
<gene>
    <name evidence="2" type="ORF">SOO65_06935</name>
</gene>
<keyword evidence="1" id="KW-0472">Membrane</keyword>
<protein>
    <submittedName>
        <fullName evidence="2">Phage holin family protein</fullName>
    </submittedName>
</protein>
<dbReference type="Pfam" id="PF07332">
    <property type="entry name" value="Phage_holin_3_6"/>
    <property type="match status" value="1"/>
</dbReference>
<accession>A0AAX4HSV4</accession>
<dbReference type="InterPro" id="IPR009937">
    <property type="entry name" value="Phage_holin_3_6"/>
</dbReference>
<feature type="transmembrane region" description="Helical" evidence="1">
    <location>
        <begin position="58"/>
        <end position="83"/>
    </location>
</feature>
<keyword evidence="3" id="KW-1185">Reference proteome</keyword>
<dbReference type="AlphaFoldDB" id="A0AAX4HSV4"/>
<dbReference type="EMBL" id="CP139487">
    <property type="protein sequence ID" value="WPU66478.1"/>
    <property type="molecule type" value="Genomic_DNA"/>
</dbReference>
<evidence type="ECO:0000256" key="1">
    <source>
        <dbReference type="SAM" id="Phobius"/>
    </source>
</evidence>
<dbReference type="RefSeq" id="WP_321398729.1">
    <property type="nucleotide sequence ID" value="NZ_CP139487.1"/>
</dbReference>
<sequence length="152" mass="17181">MEGNIENYRENNFQVESRESWREVLDHLYDDMSHLYERQGLLIRQEVREKIDEAKGAVVTMAIGGSLLFVGIFAAVATAIIALDYVMPLWASALIVTLVLLCVGGIMYSGAKKKLSGRNLVPTHSLETMGEIKTTLKERVNEYKSTRQHEIH</sequence>
<proteinExistence type="predicted"/>
<reference evidence="2 3" key="1">
    <citation type="submission" date="2023-11" db="EMBL/GenBank/DDBJ databases">
        <title>Peredibacter starrii A3.12.</title>
        <authorList>
            <person name="Mitchell R.J."/>
        </authorList>
    </citation>
    <scope>NUCLEOTIDE SEQUENCE [LARGE SCALE GENOMIC DNA]</scope>
    <source>
        <strain evidence="2 3">A3.12</strain>
    </source>
</reference>
<organism evidence="2 3">
    <name type="scientific">Peredibacter starrii</name>
    <dbReference type="NCBI Taxonomy" id="28202"/>
    <lineage>
        <taxon>Bacteria</taxon>
        <taxon>Pseudomonadati</taxon>
        <taxon>Bdellovibrionota</taxon>
        <taxon>Bacteriovoracia</taxon>
        <taxon>Bacteriovoracales</taxon>
        <taxon>Bacteriovoracaceae</taxon>
        <taxon>Peredibacter</taxon>
    </lineage>
</organism>
<keyword evidence="1" id="KW-1133">Transmembrane helix</keyword>
<evidence type="ECO:0000313" key="3">
    <source>
        <dbReference type="Proteomes" id="UP001324634"/>
    </source>
</evidence>
<dbReference type="KEGG" id="psti:SOO65_06935"/>